<organism evidence="1 2">
    <name type="scientific">Maribacter litoralis</name>
    <dbReference type="NCBI Taxonomy" id="2059726"/>
    <lineage>
        <taxon>Bacteria</taxon>
        <taxon>Pseudomonadati</taxon>
        <taxon>Bacteroidota</taxon>
        <taxon>Flavobacteriia</taxon>
        <taxon>Flavobacteriales</taxon>
        <taxon>Flavobacteriaceae</taxon>
        <taxon>Maribacter</taxon>
    </lineage>
</organism>
<protein>
    <submittedName>
        <fullName evidence="1">Uncharacterized protein</fullName>
    </submittedName>
</protein>
<name>A0A653SRF5_9FLAO</name>
<accession>A0A653SRF5</accession>
<evidence type="ECO:0000313" key="2">
    <source>
        <dbReference type="Proteomes" id="UP000430202"/>
    </source>
</evidence>
<reference evidence="1 2" key="1">
    <citation type="submission" date="2019-10" db="EMBL/GenBank/DDBJ databases">
        <authorList>
            <person name="Karimi E."/>
        </authorList>
    </citation>
    <scope>NUCLEOTIDE SEQUENCE [LARGE SCALE GENOMIC DNA]</scope>
    <source>
        <strain evidence="1">Maribacter sp. 151</strain>
    </source>
</reference>
<evidence type="ECO:0000313" key="1">
    <source>
        <dbReference type="EMBL" id="VXB69623.1"/>
    </source>
</evidence>
<dbReference type="AlphaFoldDB" id="A0A653SRF5"/>
<gene>
    <name evidence="1" type="ORF">MARI151_30363</name>
</gene>
<proteinExistence type="predicted"/>
<sequence>MIKITIHQFTPFNITEKTSKETPIKHMKITSCCGNVVVKYKNVEETKG</sequence>
<dbReference type="EMBL" id="CABWLR010000003">
    <property type="protein sequence ID" value="VXB69623.1"/>
    <property type="molecule type" value="Genomic_DNA"/>
</dbReference>
<keyword evidence="2" id="KW-1185">Reference proteome</keyword>
<dbReference type="Proteomes" id="UP000430202">
    <property type="component" value="Unassembled WGS sequence"/>
</dbReference>